<keyword evidence="6" id="KW-0694">RNA-binding</keyword>
<dbReference type="InterPro" id="IPR038570">
    <property type="entry name" value="HicA_sf"/>
</dbReference>
<organism evidence="8 9">
    <name type="scientific">Desulfonema magnum</name>
    <dbReference type="NCBI Taxonomy" id="45655"/>
    <lineage>
        <taxon>Bacteria</taxon>
        <taxon>Pseudomonadati</taxon>
        <taxon>Thermodesulfobacteriota</taxon>
        <taxon>Desulfobacteria</taxon>
        <taxon>Desulfobacterales</taxon>
        <taxon>Desulfococcaceae</taxon>
        <taxon>Desulfonema</taxon>
    </lineage>
</organism>
<keyword evidence="4" id="KW-0255">Endonuclease</keyword>
<sequence>MPKISPTDWKTQIRIFQLHGCQYKRKKGSHHILTCPNAMRAVVIPEYDEIDAEIIRSNMRTAGMSRERYFELLSQI</sequence>
<dbReference type="GO" id="GO:0004519">
    <property type="term" value="F:endonuclease activity"/>
    <property type="evidence" value="ECO:0007669"/>
    <property type="project" value="UniProtKB-KW"/>
</dbReference>
<dbReference type="EMBL" id="CP061800">
    <property type="protein sequence ID" value="QTA87027.1"/>
    <property type="molecule type" value="Genomic_DNA"/>
</dbReference>
<dbReference type="Gene3D" id="3.30.920.30">
    <property type="entry name" value="Hypothetical protein"/>
    <property type="match status" value="1"/>
</dbReference>
<evidence type="ECO:0000256" key="1">
    <source>
        <dbReference type="ARBA" id="ARBA00006620"/>
    </source>
</evidence>
<comment type="similarity">
    <text evidence="1">Belongs to the HicA mRNA interferase family.</text>
</comment>
<keyword evidence="2" id="KW-1277">Toxin-antitoxin system</keyword>
<dbReference type="GO" id="GO:0016787">
    <property type="term" value="F:hydrolase activity"/>
    <property type="evidence" value="ECO:0007669"/>
    <property type="project" value="UniProtKB-KW"/>
</dbReference>
<evidence type="ECO:0000256" key="3">
    <source>
        <dbReference type="ARBA" id="ARBA00022722"/>
    </source>
</evidence>
<keyword evidence="5" id="KW-0378">Hydrolase</keyword>
<evidence type="ECO:0000256" key="5">
    <source>
        <dbReference type="ARBA" id="ARBA00022801"/>
    </source>
</evidence>
<accession>A0A975GMS6</accession>
<dbReference type="KEGG" id="dmm:dnm_030540"/>
<evidence type="ECO:0000256" key="2">
    <source>
        <dbReference type="ARBA" id="ARBA00022649"/>
    </source>
</evidence>
<dbReference type="InterPro" id="IPR012933">
    <property type="entry name" value="HicA_mRNA_interferase"/>
</dbReference>
<dbReference type="Pfam" id="PF07927">
    <property type="entry name" value="HicA_toxin"/>
    <property type="match status" value="1"/>
</dbReference>
<evidence type="ECO:0000313" key="9">
    <source>
        <dbReference type="Proteomes" id="UP000663722"/>
    </source>
</evidence>
<protein>
    <submittedName>
        <fullName evidence="8">mRNA interferase family protein, HicA-like</fullName>
    </submittedName>
</protein>
<dbReference type="AlphaFoldDB" id="A0A975GMS6"/>
<gene>
    <name evidence="8" type="ORF">dnm_030540</name>
</gene>
<keyword evidence="3" id="KW-0540">Nuclease</keyword>
<reference evidence="8" key="1">
    <citation type="journal article" date="2021" name="Microb. Physiol.">
        <title>Proteogenomic Insights into the Physiology of Marine, Sulfate-Reducing, Filamentous Desulfonema limicola and Desulfonema magnum.</title>
        <authorList>
            <person name="Schnaars V."/>
            <person name="Wohlbrand L."/>
            <person name="Scheve S."/>
            <person name="Hinrichs C."/>
            <person name="Reinhardt R."/>
            <person name="Rabus R."/>
        </authorList>
    </citation>
    <scope>NUCLEOTIDE SEQUENCE</scope>
    <source>
        <strain evidence="8">4be13</strain>
    </source>
</reference>
<evidence type="ECO:0000313" key="8">
    <source>
        <dbReference type="EMBL" id="QTA87027.1"/>
    </source>
</evidence>
<evidence type="ECO:0000256" key="4">
    <source>
        <dbReference type="ARBA" id="ARBA00022759"/>
    </source>
</evidence>
<evidence type="ECO:0000256" key="6">
    <source>
        <dbReference type="ARBA" id="ARBA00022884"/>
    </source>
</evidence>
<dbReference type="RefSeq" id="WP_207682396.1">
    <property type="nucleotide sequence ID" value="NZ_CP061800.1"/>
</dbReference>
<evidence type="ECO:0000256" key="7">
    <source>
        <dbReference type="ARBA" id="ARBA00023016"/>
    </source>
</evidence>
<keyword evidence="7" id="KW-0346">Stress response</keyword>
<keyword evidence="9" id="KW-1185">Reference proteome</keyword>
<dbReference type="Proteomes" id="UP000663722">
    <property type="component" value="Chromosome"/>
</dbReference>
<name>A0A975GMS6_9BACT</name>
<proteinExistence type="inferred from homology"/>
<dbReference type="SUPFAM" id="SSF54786">
    <property type="entry name" value="YcfA/nrd intein domain"/>
    <property type="match status" value="1"/>
</dbReference>
<dbReference type="GO" id="GO:0003729">
    <property type="term" value="F:mRNA binding"/>
    <property type="evidence" value="ECO:0007669"/>
    <property type="project" value="InterPro"/>
</dbReference>